<dbReference type="GO" id="GO:0016020">
    <property type="term" value="C:membrane"/>
    <property type="evidence" value="ECO:0007669"/>
    <property type="project" value="InterPro"/>
</dbReference>
<protein>
    <recommendedName>
        <fullName evidence="11">PA14 domain-containing protein</fullName>
    </recommendedName>
</protein>
<feature type="disulfide bond" evidence="4">
    <location>
        <begin position="147"/>
        <end position="157"/>
    </location>
</feature>
<feature type="repeat" description="Filamin" evidence="5">
    <location>
        <begin position="873"/>
        <end position="973"/>
    </location>
</feature>
<dbReference type="Gene3D" id="2.60.40.2030">
    <property type="match status" value="1"/>
</dbReference>
<dbReference type="GeneID" id="19943569"/>
<dbReference type="GO" id="GO:0051015">
    <property type="term" value="F:actin filament binding"/>
    <property type="evidence" value="ECO:0007669"/>
    <property type="project" value="InterPro"/>
</dbReference>
<dbReference type="PROSITE" id="PS50194">
    <property type="entry name" value="FILAMIN_REPEAT"/>
    <property type="match status" value="3"/>
</dbReference>
<evidence type="ECO:0000256" key="6">
    <source>
        <dbReference type="SAM" id="SignalP"/>
    </source>
</evidence>
<dbReference type="SUPFAM" id="SSF141072">
    <property type="entry name" value="CalX-like"/>
    <property type="match status" value="1"/>
</dbReference>
<feature type="disulfide bond" evidence="4">
    <location>
        <begin position="166"/>
        <end position="175"/>
    </location>
</feature>
<dbReference type="CDD" id="cd00055">
    <property type="entry name" value="EGF_Lam"/>
    <property type="match status" value="2"/>
</dbReference>
<evidence type="ECO:0008006" key="11">
    <source>
        <dbReference type="Google" id="ProtNLM"/>
    </source>
</evidence>
<evidence type="ECO:0000259" key="8">
    <source>
        <dbReference type="PROSITE" id="PS51820"/>
    </source>
</evidence>
<evidence type="ECO:0000256" key="2">
    <source>
        <dbReference type="ARBA" id="ARBA00022737"/>
    </source>
</evidence>
<dbReference type="PANTHER" id="PTHR38537:SF8">
    <property type="entry name" value="FILAMIN-A"/>
    <property type="match status" value="1"/>
</dbReference>
<dbReference type="SMART" id="SM00758">
    <property type="entry name" value="PA14"/>
    <property type="match status" value="1"/>
</dbReference>
<dbReference type="Pfam" id="PF00630">
    <property type="entry name" value="Filamin"/>
    <property type="match status" value="3"/>
</dbReference>
<feature type="domain" description="EGF-like" evidence="7">
    <location>
        <begin position="143"/>
        <end position="176"/>
    </location>
</feature>
<dbReference type="eggNOG" id="KOG0518">
    <property type="taxonomic scope" value="Eukaryota"/>
</dbReference>
<sequence>MGVRRLLRLLLLLLVAKEAGAFRLLNATDVNVLSTLPPAVFGPYARGNVGYYGNPATTSFREHINPGAIFHPEQPTQWGGVAISLQCPGMVGPFSDGEYYCAGREYGYCDRRSSTCYCNKGYTGRNCTTCIPEYFGVGGLCYPKRSCPNDCSGQGTCDYATGICSCSPSRVGLDCGQPACTAIDALCVSCAGATCLRCIQSYFVSASTNRCVSCTVYDPRCRSCDALRCLACADFHLNSVKRSGPRTTDPWPMPPEERIREFSYLAVFGSQSPHAFDETEPYTLQATALDATQACTQGGNGDASWQCVSAPSSHVVCGHGGTITFASPSYAINESATVVPITVVRTGGGVGTVSVLYELTHMTTTPSDVSPTAYYTTSQRLTFLPSVIRLTFAVTVHENPVAKNRSFRLQLRAPSDGATIGDQRTTTVEILGGVYPAPLFANVSSTATAGSIVSISMTGAPAPLVAFAVWRSSIVSDTDSTAPIELVATSAPGVLAASAWTPTVAGNYTVHFEQLYRGGLRGNYFADATCRGPVLADRKDAVVNFTATDTSWAFGSARWRGYVRAMASEATTFRVDTLGGVRLWLNGKLVLDSWLPLDAPNRVGAVVLRAGTLYQLQLDFRPHARFLDRIVLQWQSPSLPLQVIPTSSLFAAWPVTALRPTVVVQPAPAADAWYRGPTTGVAGVPLTCQFYAVDGYGNVRRRLFFGTRDDYRWVLVGPRTVDGTVVMSPATGIGQATATPTIAGTYDATILLGTTVLRTVSISIRPSLTSGPRSSVAGAGVAPLGVVAAAPTAISLRGVDLYGNLQSTGGAVFQVRATHVASGRVDLGVVVDAGDGTYAATYTARFIGAYSVAVTIAQLHVAQSPYSIMVVPNVAYGPSCSVISGTTGTTASTTGVPATFTVQLRDVNRNLISSGAATVAVTSTSLLVSPSCVNRLDGTYECSYTPTNATSAMSLVVTVNGLPIQQSPFAVAVTTGVVTAGVSVALSAPGSSGLLYGIAGVPTWLLVQARDAYGNNRSSTDAIFVSFANASTSAVAVGTSLVTSLGRGLYNVSYTLTIAGAYALHVAIDATTTEIQGSPFTIQIYPNVADLVTTTATVVTPLPFIAGAPIVAVLAPRDVYGNPTLRQWYRFGTPELVSASTIVRPTVQPVDTSTTLVSWTPTVASVYAFHPSIFLPGGGNATIIANPVGLGGGALLLQQPLRFEFGATAASPSDSMSTFSVRWEGYVAAPTTELYTFTVHVVGALAVYLDGALRLNLTSSTRATFTHTMTASELVPCSVLFAKTNETNARFEVQWASLSTPMALIPPTALFARWRINSLTPILRVYPEASAPPQFSIASPLPPTWVAGSPVTLVIIANDRFGNARGQGGDGVGVHVEGTSTSVVVADHQNGSYTLCLTAWKTAPTASMTIGVNATPVDSALSPGAYARSLWRLGAAPVAFSVVAASPVLAQSVFSGDGLLGGVAGEPLTFVVQLRDAYDNNVAPSTATTVTVTLAPLSVVCVVTPAAEVVTASCLVRVAISYTIEVRLGSTLYSPSAYAPVVLPSIPASATTAISTTLHPALETRAFGLQLYDAYGNAVRLGGDILRVSFRGAATSVATIVDNLNGSYVAYYQLPLPGLFETRVDLLSKASRGLIGHYYGRVASAKPDVTRLDATWRNDGYAKVVWTGFLLGGFSELYTISVQGLPTTATAQLRVDDHVVTTSPIALREGLPHMLTLTVEGPSVPWSVTLTWASARTPASPIPLTHLFGDAVEAAPRTQLVAV</sequence>
<dbReference type="PROSITE" id="PS00022">
    <property type="entry name" value="EGF_1"/>
    <property type="match status" value="1"/>
</dbReference>
<keyword evidence="4" id="KW-0245">EGF-like domain</keyword>
<dbReference type="InterPro" id="IPR001298">
    <property type="entry name" value="Filamin/ABP280_rpt"/>
</dbReference>
<dbReference type="InterPro" id="IPR000742">
    <property type="entry name" value="EGF"/>
</dbReference>
<proteinExistence type="predicted"/>
<name>T0R1I8_SAPDV</name>
<dbReference type="GO" id="GO:0007154">
    <property type="term" value="P:cell communication"/>
    <property type="evidence" value="ECO:0007669"/>
    <property type="project" value="InterPro"/>
</dbReference>
<dbReference type="OrthoDB" id="442731at2759"/>
<dbReference type="PROSITE" id="PS01248">
    <property type="entry name" value="EGF_LAM_1"/>
    <property type="match status" value="1"/>
</dbReference>
<evidence type="ECO:0000313" key="10">
    <source>
        <dbReference type="Proteomes" id="UP000030762"/>
    </source>
</evidence>
<keyword evidence="4" id="KW-1015">Disulfide bond</keyword>
<evidence type="ECO:0000256" key="3">
    <source>
        <dbReference type="ARBA" id="ARBA00022837"/>
    </source>
</evidence>
<comment type="caution">
    <text evidence="4">Lacks conserved residue(s) required for the propagation of feature annotation.</text>
</comment>
<dbReference type="STRING" id="1156394.T0R1I8"/>
<dbReference type="InParanoid" id="T0R1I8"/>
<feature type="repeat" description="Filamin" evidence="5">
    <location>
        <begin position="984"/>
        <end position="1084"/>
    </location>
</feature>
<keyword evidence="2" id="KW-0677">Repeat</keyword>
<keyword evidence="10" id="KW-1185">Reference proteome</keyword>
<dbReference type="Gene3D" id="2.60.40.10">
    <property type="entry name" value="Immunoglobulins"/>
    <property type="match status" value="6"/>
</dbReference>
<keyword evidence="1 6" id="KW-0732">Signal</keyword>
<dbReference type="Proteomes" id="UP000030762">
    <property type="component" value="Unassembled WGS sequence"/>
</dbReference>
<gene>
    <name evidence="9" type="ORF">SDRG_02842</name>
</gene>
<evidence type="ECO:0000256" key="1">
    <source>
        <dbReference type="ARBA" id="ARBA00022729"/>
    </source>
</evidence>
<dbReference type="InterPro" id="IPR044801">
    <property type="entry name" value="Filamin"/>
</dbReference>
<dbReference type="Pfam" id="PF07691">
    <property type="entry name" value="PA14"/>
    <property type="match status" value="2"/>
</dbReference>
<feature type="domain" description="PA14" evidence="8">
    <location>
        <begin position="1174"/>
        <end position="1309"/>
    </location>
</feature>
<dbReference type="OMA" id="HAIVVEY"/>
<dbReference type="SMART" id="SM00557">
    <property type="entry name" value="IG_FLMN"/>
    <property type="match status" value="3"/>
</dbReference>
<dbReference type="InterPro" id="IPR037524">
    <property type="entry name" value="PA14/GLEYA"/>
</dbReference>
<dbReference type="SUPFAM" id="SSF57184">
    <property type="entry name" value="Growth factor receptor domain"/>
    <property type="match status" value="1"/>
</dbReference>
<dbReference type="InterPro" id="IPR017868">
    <property type="entry name" value="Filamin/ABP280_repeat-like"/>
</dbReference>
<evidence type="ECO:0000256" key="5">
    <source>
        <dbReference type="PROSITE-ProRule" id="PRU00087"/>
    </source>
</evidence>
<dbReference type="GO" id="GO:0030036">
    <property type="term" value="P:actin cytoskeleton organization"/>
    <property type="evidence" value="ECO:0007669"/>
    <property type="project" value="InterPro"/>
</dbReference>
<accession>T0R1I8</accession>
<feature type="repeat" description="Filamin" evidence="5">
    <location>
        <begin position="766"/>
        <end position="870"/>
    </location>
</feature>
<evidence type="ECO:0000259" key="7">
    <source>
        <dbReference type="PROSITE" id="PS50026"/>
    </source>
</evidence>
<evidence type="ECO:0000256" key="4">
    <source>
        <dbReference type="PROSITE-ProRule" id="PRU00076"/>
    </source>
</evidence>
<dbReference type="Gene3D" id="3.90.182.10">
    <property type="entry name" value="Toxin - Anthrax Protective Antigen,domain 1"/>
    <property type="match status" value="2"/>
</dbReference>
<keyword evidence="3" id="KW-0106">Calcium</keyword>
<dbReference type="InterPro" id="IPR003644">
    <property type="entry name" value="Calx_beta"/>
</dbReference>
<dbReference type="PANTHER" id="PTHR38537">
    <property type="entry name" value="JITTERBUG, ISOFORM N"/>
    <property type="match status" value="1"/>
</dbReference>
<dbReference type="InterPro" id="IPR011658">
    <property type="entry name" value="PA14_dom"/>
</dbReference>
<feature type="chain" id="PRO_5004583672" description="PA14 domain-containing protein" evidence="6">
    <location>
        <begin position="22"/>
        <end position="1763"/>
    </location>
</feature>
<dbReference type="InterPro" id="IPR013783">
    <property type="entry name" value="Ig-like_fold"/>
</dbReference>
<dbReference type="Pfam" id="PF03160">
    <property type="entry name" value="Calx-beta"/>
    <property type="match status" value="1"/>
</dbReference>
<organism evidence="9 10">
    <name type="scientific">Saprolegnia diclina (strain VS20)</name>
    <dbReference type="NCBI Taxonomy" id="1156394"/>
    <lineage>
        <taxon>Eukaryota</taxon>
        <taxon>Sar</taxon>
        <taxon>Stramenopiles</taxon>
        <taxon>Oomycota</taxon>
        <taxon>Saprolegniomycetes</taxon>
        <taxon>Saprolegniales</taxon>
        <taxon>Saprolegniaceae</taxon>
        <taxon>Saprolegnia</taxon>
    </lineage>
</organism>
<dbReference type="SUPFAM" id="SSF81296">
    <property type="entry name" value="E set domains"/>
    <property type="match status" value="3"/>
</dbReference>
<dbReference type="InterPro" id="IPR014756">
    <property type="entry name" value="Ig_E-set"/>
</dbReference>
<dbReference type="PROSITE" id="PS50026">
    <property type="entry name" value="EGF_3"/>
    <property type="match status" value="1"/>
</dbReference>
<dbReference type="InterPro" id="IPR038081">
    <property type="entry name" value="CalX-like_sf"/>
</dbReference>
<dbReference type="VEuPathDB" id="FungiDB:SDRG_02842"/>
<dbReference type="PROSITE" id="PS51820">
    <property type="entry name" value="PA14"/>
    <property type="match status" value="2"/>
</dbReference>
<reference evidence="9 10" key="1">
    <citation type="submission" date="2012-04" db="EMBL/GenBank/DDBJ databases">
        <title>The Genome Sequence of Saprolegnia declina VS20.</title>
        <authorList>
            <consortium name="The Broad Institute Genome Sequencing Platform"/>
            <person name="Russ C."/>
            <person name="Nusbaum C."/>
            <person name="Tyler B."/>
            <person name="van West P."/>
            <person name="Dieguez-Uribeondo J."/>
            <person name="de Bruijn I."/>
            <person name="Tripathy S."/>
            <person name="Jiang R."/>
            <person name="Young S.K."/>
            <person name="Zeng Q."/>
            <person name="Gargeya S."/>
            <person name="Fitzgerald M."/>
            <person name="Haas B."/>
            <person name="Abouelleil A."/>
            <person name="Alvarado L."/>
            <person name="Arachchi H.M."/>
            <person name="Berlin A."/>
            <person name="Chapman S.B."/>
            <person name="Goldberg J."/>
            <person name="Griggs A."/>
            <person name="Gujja S."/>
            <person name="Hansen M."/>
            <person name="Howarth C."/>
            <person name="Imamovic A."/>
            <person name="Larimer J."/>
            <person name="McCowen C."/>
            <person name="Montmayeur A."/>
            <person name="Murphy C."/>
            <person name="Neiman D."/>
            <person name="Pearson M."/>
            <person name="Priest M."/>
            <person name="Roberts A."/>
            <person name="Saif S."/>
            <person name="Shea T."/>
            <person name="Sisk P."/>
            <person name="Sykes S."/>
            <person name="Wortman J."/>
            <person name="Nusbaum C."/>
            <person name="Birren B."/>
        </authorList>
    </citation>
    <scope>NUCLEOTIDE SEQUENCE [LARGE SCALE GENOMIC DNA]</scope>
    <source>
        <strain evidence="9 10">VS20</strain>
    </source>
</reference>
<dbReference type="SUPFAM" id="SSF56988">
    <property type="entry name" value="Anthrax protective antigen"/>
    <property type="match status" value="2"/>
</dbReference>
<dbReference type="RefSeq" id="XP_008606669.1">
    <property type="nucleotide sequence ID" value="XM_008608447.1"/>
</dbReference>
<dbReference type="EMBL" id="JH767137">
    <property type="protein sequence ID" value="EQC40195.1"/>
    <property type="molecule type" value="Genomic_DNA"/>
</dbReference>
<feature type="signal peptide" evidence="6">
    <location>
        <begin position="1"/>
        <end position="21"/>
    </location>
</feature>
<dbReference type="InterPro" id="IPR002049">
    <property type="entry name" value="LE_dom"/>
</dbReference>
<feature type="domain" description="PA14" evidence="8">
    <location>
        <begin position="515"/>
        <end position="648"/>
    </location>
</feature>
<evidence type="ECO:0000313" key="9">
    <source>
        <dbReference type="EMBL" id="EQC40195.1"/>
    </source>
</evidence>
<dbReference type="InterPro" id="IPR009030">
    <property type="entry name" value="Growth_fac_rcpt_cys_sf"/>
</dbReference>